<dbReference type="Pfam" id="PF01544">
    <property type="entry name" value="CorA"/>
    <property type="match status" value="1"/>
</dbReference>
<reference evidence="6" key="2">
    <citation type="journal article" date="2023" name="IMA Fungus">
        <title>Comparative genomic study of the Penicillium genus elucidates a diverse pangenome and 15 lateral gene transfer events.</title>
        <authorList>
            <person name="Petersen C."/>
            <person name="Sorensen T."/>
            <person name="Nielsen M.R."/>
            <person name="Sondergaard T.E."/>
            <person name="Sorensen J.L."/>
            <person name="Fitzpatrick D.A."/>
            <person name="Frisvad J.C."/>
            <person name="Nielsen K.L."/>
        </authorList>
    </citation>
    <scope>NUCLEOTIDE SEQUENCE</scope>
    <source>
        <strain evidence="6">IBT 21472</strain>
    </source>
</reference>
<name>A0A9W9KYA4_9EURO</name>
<gene>
    <name evidence="6" type="ORF">N7476_000250</name>
</gene>
<evidence type="ECO:0000256" key="1">
    <source>
        <dbReference type="ARBA" id="ARBA00004141"/>
    </source>
</evidence>
<protein>
    <submittedName>
        <fullName evidence="6">Uncharacterized protein</fullName>
    </submittedName>
</protein>
<keyword evidence="4 5" id="KW-0472">Membrane</keyword>
<comment type="caution">
    <text evidence="6">The sequence shown here is derived from an EMBL/GenBank/DDBJ whole genome shotgun (WGS) entry which is preliminary data.</text>
</comment>
<dbReference type="InterPro" id="IPR045863">
    <property type="entry name" value="CorA_TM1_TM2"/>
</dbReference>
<keyword evidence="2 5" id="KW-0812">Transmembrane</keyword>
<reference evidence="6" key="1">
    <citation type="submission" date="2022-12" db="EMBL/GenBank/DDBJ databases">
        <authorList>
            <person name="Petersen C."/>
        </authorList>
    </citation>
    <scope>NUCLEOTIDE SEQUENCE</scope>
    <source>
        <strain evidence="6">IBT 21472</strain>
    </source>
</reference>
<dbReference type="GO" id="GO:0046873">
    <property type="term" value="F:metal ion transmembrane transporter activity"/>
    <property type="evidence" value="ECO:0007669"/>
    <property type="project" value="InterPro"/>
</dbReference>
<keyword evidence="7" id="KW-1185">Reference proteome</keyword>
<dbReference type="GO" id="GO:0016020">
    <property type="term" value="C:membrane"/>
    <property type="evidence" value="ECO:0007669"/>
    <property type="project" value="UniProtKB-SubCell"/>
</dbReference>
<feature type="transmembrane region" description="Helical" evidence="5">
    <location>
        <begin position="297"/>
        <end position="319"/>
    </location>
</feature>
<evidence type="ECO:0000256" key="2">
    <source>
        <dbReference type="ARBA" id="ARBA00022692"/>
    </source>
</evidence>
<accession>A0A9W9KYA4</accession>
<dbReference type="Proteomes" id="UP001147746">
    <property type="component" value="Unassembled WGS sequence"/>
</dbReference>
<keyword evidence="3 5" id="KW-1133">Transmembrane helix</keyword>
<dbReference type="InterPro" id="IPR002523">
    <property type="entry name" value="MgTranspt_CorA/ZnTranspt_ZntB"/>
</dbReference>
<feature type="transmembrane region" description="Helical" evidence="5">
    <location>
        <begin position="260"/>
        <end position="282"/>
    </location>
</feature>
<proteinExistence type="predicted"/>
<dbReference type="OrthoDB" id="5207033at2759"/>
<evidence type="ECO:0000256" key="5">
    <source>
        <dbReference type="SAM" id="Phobius"/>
    </source>
</evidence>
<evidence type="ECO:0000313" key="7">
    <source>
        <dbReference type="Proteomes" id="UP001147746"/>
    </source>
</evidence>
<organism evidence="6 7">
    <name type="scientific">Penicillium atrosanguineum</name>
    <dbReference type="NCBI Taxonomy" id="1132637"/>
    <lineage>
        <taxon>Eukaryota</taxon>
        <taxon>Fungi</taxon>
        <taxon>Dikarya</taxon>
        <taxon>Ascomycota</taxon>
        <taxon>Pezizomycotina</taxon>
        <taxon>Eurotiomycetes</taxon>
        <taxon>Eurotiomycetidae</taxon>
        <taxon>Eurotiales</taxon>
        <taxon>Aspergillaceae</taxon>
        <taxon>Penicillium</taxon>
    </lineage>
</organism>
<comment type="subcellular location">
    <subcellularLocation>
        <location evidence="1">Membrane</location>
        <topology evidence="1">Multi-pass membrane protein</topology>
    </subcellularLocation>
</comment>
<sequence>NHGFFPDEFCLAISRNLNGSSGGEYRRDITGEVVTYGHSWVQFKVKRVFRASRSFRTYDQWIQLGMFVRQDYSRSSQLVIFLDCPEHLRDQFTGMSASVGHIHPFGWYTFFVKEVGKLFDQAIWEIRGIVWDIEAYHKEIETFRPEFLFLHDIARHVSHSKEILDVALDTVDSLIYENEMLNQANPSPYTKRPWDYDDSKRQLYFGRKSIFATKLRCMSLSERLQNEINLAFNIVSQRNNEVSLQLAKHSLSDNTMMKTVAIVSMIYLPGTFVSGIFGMSFFDYNSDKKKLDVGTDFWLYWIVTIALTLATMGIWFLVLNRSPITHFARRLRLKN</sequence>
<dbReference type="Gene3D" id="1.20.58.340">
    <property type="entry name" value="Magnesium transport protein CorA, transmembrane region"/>
    <property type="match status" value="1"/>
</dbReference>
<dbReference type="SUPFAM" id="SSF144083">
    <property type="entry name" value="Magnesium transport protein CorA, transmembrane region"/>
    <property type="match status" value="1"/>
</dbReference>
<evidence type="ECO:0000256" key="4">
    <source>
        <dbReference type="ARBA" id="ARBA00023136"/>
    </source>
</evidence>
<evidence type="ECO:0000313" key="6">
    <source>
        <dbReference type="EMBL" id="KAJ5330467.1"/>
    </source>
</evidence>
<evidence type="ECO:0000256" key="3">
    <source>
        <dbReference type="ARBA" id="ARBA00022989"/>
    </source>
</evidence>
<dbReference type="EMBL" id="JAPZBO010000001">
    <property type="protein sequence ID" value="KAJ5330467.1"/>
    <property type="molecule type" value="Genomic_DNA"/>
</dbReference>
<feature type="non-terminal residue" evidence="6">
    <location>
        <position position="1"/>
    </location>
</feature>
<dbReference type="AlphaFoldDB" id="A0A9W9KYA4"/>